<name>A0A9E7SRY7_9CAUD</name>
<gene>
    <name evidence="2" type="ORF">GURKE_01600</name>
</gene>
<evidence type="ECO:0000313" key="2">
    <source>
        <dbReference type="EMBL" id="UTC28191.1"/>
    </source>
</evidence>
<evidence type="ECO:0000256" key="1">
    <source>
        <dbReference type="SAM" id="MobiDB-lite"/>
    </source>
</evidence>
<reference evidence="2" key="1">
    <citation type="submission" date="2022-04" db="EMBL/GenBank/DDBJ databases">
        <authorList>
            <person name="Friedrich I."/>
            <person name="Schneider D."/>
            <person name="Poehlein A."/>
            <person name="Hertel R."/>
            <person name="Daniel R."/>
        </authorList>
    </citation>
    <scope>NUCLEOTIDE SEQUENCE</scope>
</reference>
<organism evidence="2 3">
    <name type="scientific">Brevundimonas phage vB_BpoS-Gurke</name>
    <dbReference type="NCBI Taxonomy" id="2948599"/>
    <lineage>
        <taxon>Viruses</taxon>
        <taxon>Duplodnaviria</taxon>
        <taxon>Heunggongvirae</taxon>
        <taxon>Uroviricota</taxon>
        <taxon>Caudoviricetes</taxon>
        <taxon>Jeanschmidtviridae</taxon>
        <taxon>Kikimoravirus</taxon>
        <taxon>Kikimoravirus gurke</taxon>
    </lineage>
</organism>
<dbReference type="Proteomes" id="UP001055634">
    <property type="component" value="Segment"/>
</dbReference>
<feature type="region of interest" description="Disordered" evidence="1">
    <location>
        <begin position="91"/>
        <end position="116"/>
    </location>
</feature>
<accession>A0A9E7SRY7</accession>
<evidence type="ECO:0000313" key="3">
    <source>
        <dbReference type="Proteomes" id="UP001055634"/>
    </source>
</evidence>
<proteinExistence type="predicted"/>
<keyword evidence="3" id="KW-1185">Reference proteome</keyword>
<dbReference type="EMBL" id="ON529850">
    <property type="protein sequence ID" value="UTC28191.1"/>
    <property type="molecule type" value="Genomic_DNA"/>
</dbReference>
<protein>
    <submittedName>
        <fullName evidence="2">Uncharacterized protein</fullName>
    </submittedName>
</protein>
<sequence>MSAPMHSCPYANKAGMVIMHLVQTGRVDPKTGRVLYEVHLPTETARLKKLSRPLSLEDAGRAALENEKALGWDKFPAVKYEPVQSVLPASATEGCAGVSRSRAQAKPSERKKRSPK</sequence>